<feature type="active site" evidence="13">
    <location>
        <position position="89"/>
    </location>
</feature>
<dbReference type="PANTHER" id="PTHR47966:SF65">
    <property type="entry name" value="ASPARTIC-TYPE ENDOPEPTIDASE"/>
    <property type="match status" value="1"/>
</dbReference>
<evidence type="ECO:0000256" key="11">
    <source>
        <dbReference type="ARBA" id="ARBA00067536"/>
    </source>
</evidence>
<proteinExistence type="inferred from homology"/>
<comment type="similarity">
    <text evidence="2 14">Belongs to the peptidase A1 family.</text>
</comment>
<dbReference type="SUPFAM" id="SSF50630">
    <property type="entry name" value="Acid proteases"/>
    <property type="match status" value="1"/>
</dbReference>
<feature type="compositionally biased region" description="Gly residues" evidence="15">
    <location>
        <begin position="439"/>
        <end position="449"/>
    </location>
</feature>
<evidence type="ECO:0000256" key="14">
    <source>
        <dbReference type="RuleBase" id="RU000454"/>
    </source>
</evidence>
<evidence type="ECO:0000256" key="1">
    <source>
        <dbReference type="ARBA" id="ARBA00004609"/>
    </source>
</evidence>
<dbReference type="PROSITE" id="PS00141">
    <property type="entry name" value="ASP_PROTEASE"/>
    <property type="match status" value="1"/>
</dbReference>
<dbReference type="InterPro" id="IPR033121">
    <property type="entry name" value="PEPTIDASE_A1"/>
</dbReference>
<dbReference type="PROSITE" id="PS51767">
    <property type="entry name" value="PEPTIDASE_A1"/>
    <property type="match status" value="1"/>
</dbReference>
<dbReference type="CDD" id="cd05474">
    <property type="entry name" value="SAP_like"/>
    <property type="match status" value="1"/>
</dbReference>
<dbReference type="PANTHER" id="PTHR47966">
    <property type="entry name" value="BETA-SITE APP-CLEAVING ENZYME, ISOFORM A-RELATED"/>
    <property type="match status" value="1"/>
</dbReference>
<dbReference type="Pfam" id="PF00026">
    <property type="entry name" value="Asp"/>
    <property type="match status" value="1"/>
</dbReference>
<dbReference type="InterPro" id="IPR021109">
    <property type="entry name" value="Peptidase_aspartic_dom_sf"/>
</dbReference>
<name>A0A2B7Y051_9EURO</name>
<evidence type="ECO:0000256" key="3">
    <source>
        <dbReference type="ARBA" id="ARBA00022622"/>
    </source>
</evidence>
<dbReference type="GO" id="GO:0005886">
    <property type="term" value="C:plasma membrane"/>
    <property type="evidence" value="ECO:0007669"/>
    <property type="project" value="UniProtKB-SubCell"/>
</dbReference>
<keyword evidence="6 14" id="KW-0064">Aspartyl protease</keyword>
<evidence type="ECO:0000313" key="19">
    <source>
        <dbReference type="Proteomes" id="UP000223968"/>
    </source>
</evidence>
<sequence>MRGITLCGLGTALLSALPAITAIQLVSRDAPHVVSLDIERRPVSNPVERDKLRKRQDKVVEQTLENERTLYFCNITLGTPEQRLRMHIDTGSSDLWCNAANSTLCTQRNDPCANGGTYDPNASSTYNFVNPNFNITYVDGSGALGDYVTDTLKLGEATLQDFQFGVGYQSTSNEGVLGIGYPLNEVQVGRNKQPPYPNLPVALVNDGQINSNAYSLWLNDLDASTGSILFGGVNAAKFEGTLETLPIVPIANDIYAELAVSLTSMSVQSNQGNQRLSRSLPTTVVLDSGSSLCYLPDLLVAELYRLVDATYDPEMGAAYVPCSLGRQQAWVTFTFTRPSIRVGMDELVINLGPNPDGSIPQFSNGEPACVFGIAPAGRGNAILGDTFLRSAYVVYDLANNQISLAKTNFNATGEDRILEIGTGPNSVPEATGVPDAAPTGGGGGGGGGTTATSVGVAAPTLRPDLQGAVVGLAGMGVVFAAM</sequence>
<gene>
    <name evidence="18" type="ORF">AJ79_03046</name>
</gene>
<comment type="function">
    <text evidence="10">Probable GPI-anchored aspartic-type endopeptidase which contributes to virulence.</text>
</comment>
<dbReference type="InterPro" id="IPR001461">
    <property type="entry name" value="Aspartic_peptidase_A1"/>
</dbReference>
<dbReference type="InterPro" id="IPR001969">
    <property type="entry name" value="Aspartic_peptidase_AS"/>
</dbReference>
<dbReference type="GO" id="GO:0098552">
    <property type="term" value="C:side of membrane"/>
    <property type="evidence" value="ECO:0007669"/>
    <property type="project" value="UniProtKB-KW"/>
</dbReference>
<evidence type="ECO:0000259" key="17">
    <source>
        <dbReference type="PROSITE" id="PS51767"/>
    </source>
</evidence>
<keyword evidence="7 14" id="KW-0378">Hydrolase</keyword>
<evidence type="ECO:0000256" key="15">
    <source>
        <dbReference type="SAM" id="MobiDB-lite"/>
    </source>
</evidence>
<evidence type="ECO:0000256" key="7">
    <source>
        <dbReference type="ARBA" id="ARBA00022801"/>
    </source>
</evidence>
<dbReference type="AlphaFoldDB" id="A0A2B7Y051"/>
<dbReference type="GO" id="GO:0006508">
    <property type="term" value="P:proteolysis"/>
    <property type="evidence" value="ECO:0007669"/>
    <property type="project" value="UniProtKB-KW"/>
</dbReference>
<keyword evidence="19" id="KW-1185">Reference proteome</keyword>
<evidence type="ECO:0000256" key="6">
    <source>
        <dbReference type="ARBA" id="ARBA00022750"/>
    </source>
</evidence>
<dbReference type="STRING" id="1447875.A0A2B7Y051"/>
<dbReference type="PRINTS" id="PR00792">
    <property type="entry name" value="PEPSIN"/>
</dbReference>
<dbReference type="Proteomes" id="UP000223968">
    <property type="component" value="Unassembled WGS sequence"/>
</dbReference>
<accession>A0A2B7Y051</accession>
<evidence type="ECO:0000313" key="18">
    <source>
        <dbReference type="EMBL" id="PGH14403.1"/>
    </source>
</evidence>
<keyword evidence="4 14" id="KW-0645">Protease</keyword>
<organism evidence="18 19">
    <name type="scientific">Helicocarpus griseus UAMH5409</name>
    <dbReference type="NCBI Taxonomy" id="1447875"/>
    <lineage>
        <taxon>Eukaryota</taxon>
        <taxon>Fungi</taxon>
        <taxon>Dikarya</taxon>
        <taxon>Ascomycota</taxon>
        <taxon>Pezizomycotina</taxon>
        <taxon>Eurotiomycetes</taxon>
        <taxon>Eurotiomycetidae</taxon>
        <taxon>Onygenales</taxon>
        <taxon>Ajellomycetaceae</taxon>
        <taxon>Helicocarpus</taxon>
    </lineage>
</organism>
<feature type="region of interest" description="Disordered" evidence="15">
    <location>
        <begin position="421"/>
        <end position="451"/>
    </location>
</feature>
<evidence type="ECO:0000256" key="16">
    <source>
        <dbReference type="SAM" id="SignalP"/>
    </source>
</evidence>
<comment type="caution">
    <text evidence="18">The sequence shown here is derived from an EMBL/GenBank/DDBJ whole genome shotgun (WGS) entry which is preliminary data.</text>
</comment>
<feature type="active site" evidence="13">
    <location>
        <position position="287"/>
    </location>
</feature>
<dbReference type="InterPro" id="IPR033876">
    <property type="entry name" value="SAP-like"/>
</dbReference>
<feature type="signal peptide" evidence="16">
    <location>
        <begin position="1"/>
        <end position="22"/>
    </location>
</feature>
<evidence type="ECO:0000256" key="8">
    <source>
        <dbReference type="ARBA" id="ARBA00023136"/>
    </source>
</evidence>
<reference evidence="18 19" key="1">
    <citation type="submission" date="2017-10" db="EMBL/GenBank/DDBJ databases">
        <title>Comparative genomics in systemic dimorphic fungi from Ajellomycetaceae.</title>
        <authorList>
            <person name="Munoz J.F."/>
            <person name="Mcewen J.G."/>
            <person name="Clay O.K."/>
            <person name="Cuomo C.A."/>
        </authorList>
    </citation>
    <scope>NUCLEOTIDE SEQUENCE [LARGE SCALE GENOMIC DNA]</scope>
    <source>
        <strain evidence="18 19">UAMH5409</strain>
    </source>
</reference>
<feature type="domain" description="Peptidase A1" evidence="17">
    <location>
        <begin position="71"/>
        <end position="405"/>
    </location>
</feature>
<dbReference type="Gene3D" id="2.40.70.10">
    <property type="entry name" value="Acid Proteases"/>
    <property type="match status" value="2"/>
</dbReference>
<evidence type="ECO:0000256" key="4">
    <source>
        <dbReference type="ARBA" id="ARBA00022670"/>
    </source>
</evidence>
<evidence type="ECO:0000256" key="13">
    <source>
        <dbReference type="PIRSR" id="PIRSR601461-1"/>
    </source>
</evidence>
<dbReference type="OrthoDB" id="771136at2759"/>
<keyword evidence="8" id="KW-0472">Membrane</keyword>
<keyword evidence="5 16" id="KW-0732">Signal</keyword>
<evidence type="ECO:0000256" key="10">
    <source>
        <dbReference type="ARBA" id="ARBA00054722"/>
    </source>
</evidence>
<evidence type="ECO:0000256" key="5">
    <source>
        <dbReference type="ARBA" id="ARBA00022729"/>
    </source>
</evidence>
<comment type="subcellular location">
    <subcellularLocation>
        <location evidence="1">Cell membrane</location>
        <topology evidence="1">Lipid-anchor</topology>
        <topology evidence="1">GPI-anchor</topology>
    </subcellularLocation>
</comment>
<keyword evidence="3" id="KW-0325">Glycoprotein</keyword>
<evidence type="ECO:0000256" key="12">
    <source>
        <dbReference type="ARBA" id="ARBA00068059"/>
    </source>
</evidence>
<dbReference type="EMBL" id="PDNB01000035">
    <property type="protein sequence ID" value="PGH14403.1"/>
    <property type="molecule type" value="Genomic_DNA"/>
</dbReference>
<evidence type="ECO:0000256" key="2">
    <source>
        <dbReference type="ARBA" id="ARBA00007447"/>
    </source>
</evidence>
<protein>
    <recommendedName>
        <fullName evidence="12">Probable aspartic-type endopeptidase OPSB</fullName>
    </recommendedName>
    <alternativeName>
        <fullName evidence="11">Probable aspartic-type endopeptidase opsB</fullName>
    </alternativeName>
</protein>
<evidence type="ECO:0000256" key="9">
    <source>
        <dbReference type="ARBA" id="ARBA00023288"/>
    </source>
</evidence>
<keyword evidence="9" id="KW-0449">Lipoprotein</keyword>
<dbReference type="FunFam" id="2.40.70.10:FF:000011">
    <property type="entry name" value="Aspartic protease"/>
    <property type="match status" value="1"/>
</dbReference>
<dbReference type="GO" id="GO:0004190">
    <property type="term" value="F:aspartic-type endopeptidase activity"/>
    <property type="evidence" value="ECO:0007669"/>
    <property type="project" value="UniProtKB-KW"/>
</dbReference>
<feature type="chain" id="PRO_5012631912" description="Probable aspartic-type endopeptidase OPSB" evidence="16">
    <location>
        <begin position="23"/>
        <end position="482"/>
    </location>
</feature>
<keyword evidence="3" id="KW-0336">GPI-anchor</keyword>